<dbReference type="AlphaFoldDB" id="W1P1X5"/>
<dbReference type="OrthoDB" id="185373at2759"/>
<feature type="repeat" description="PPR" evidence="3">
    <location>
        <begin position="273"/>
        <end position="307"/>
    </location>
</feature>
<evidence type="ECO:0000256" key="2">
    <source>
        <dbReference type="ARBA" id="ARBA00022737"/>
    </source>
</evidence>
<dbReference type="InterPro" id="IPR002885">
    <property type="entry name" value="PPR_rpt"/>
</dbReference>
<dbReference type="InterPro" id="IPR011990">
    <property type="entry name" value="TPR-like_helical_dom_sf"/>
</dbReference>
<dbReference type="GO" id="GO:0003729">
    <property type="term" value="F:mRNA binding"/>
    <property type="evidence" value="ECO:0000318"/>
    <property type="project" value="GO_Central"/>
</dbReference>
<dbReference type="NCBIfam" id="TIGR00756">
    <property type="entry name" value="PPR"/>
    <property type="match status" value="8"/>
</dbReference>
<keyword evidence="4" id="KW-0175">Coiled coil</keyword>
<dbReference type="Proteomes" id="UP000017836">
    <property type="component" value="Unassembled WGS sequence"/>
</dbReference>
<evidence type="ECO:0000313" key="7">
    <source>
        <dbReference type="Proteomes" id="UP000017836"/>
    </source>
</evidence>
<dbReference type="PROSITE" id="PS51375">
    <property type="entry name" value="PPR"/>
    <property type="match status" value="8"/>
</dbReference>
<feature type="repeat" description="PPR" evidence="3">
    <location>
        <begin position="308"/>
        <end position="342"/>
    </location>
</feature>
<dbReference type="eggNOG" id="KOG4197">
    <property type="taxonomic scope" value="Eukaryota"/>
</dbReference>
<dbReference type="SUPFAM" id="SSF48452">
    <property type="entry name" value="TPR-like"/>
    <property type="match status" value="1"/>
</dbReference>
<evidence type="ECO:0000256" key="1">
    <source>
        <dbReference type="ARBA" id="ARBA00007626"/>
    </source>
</evidence>
<feature type="repeat" description="PPR" evidence="3">
    <location>
        <begin position="378"/>
        <end position="412"/>
    </location>
</feature>
<evidence type="ECO:0000256" key="4">
    <source>
        <dbReference type="SAM" id="Coils"/>
    </source>
</evidence>
<dbReference type="HOGENOM" id="CLU_002706_49_20_1"/>
<reference evidence="7" key="1">
    <citation type="journal article" date="2013" name="Science">
        <title>The Amborella genome and the evolution of flowering plants.</title>
        <authorList>
            <consortium name="Amborella Genome Project"/>
        </authorList>
    </citation>
    <scope>NUCLEOTIDE SEQUENCE [LARGE SCALE GENOMIC DNA]</scope>
</reference>
<dbReference type="Pfam" id="PF17177">
    <property type="entry name" value="PPR_long"/>
    <property type="match status" value="1"/>
</dbReference>
<proteinExistence type="inferred from homology"/>
<dbReference type="Pfam" id="PF01535">
    <property type="entry name" value="PPR"/>
    <property type="match status" value="2"/>
</dbReference>
<dbReference type="Gramene" id="ERN01571">
    <property type="protein sequence ID" value="ERN01571"/>
    <property type="gene ID" value="AMTR_s00002p00271910"/>
</dbReference>
<feature type="repeat" description="PPR" evidence="3">
    <location>
        <begin position="413"/>
        <end position="447"/>
    </location>
</feature>
<dbReference type="OMA" id="FIEAYCH"/>
<evidence type="ECO:0000313" key="6">
    <source>
        <dbReference type="EMBL" id="ERN01571.1"/>
    </source>
</evidence>
<dbReference type="Gene3D" id="1.25.40.10">
    <property type="entry name" value="Tetratricopeptide repeat domain"/>
    <property type="match status" value="3"/>
</dbReference>
<dbReference type="InterPro" id="IPR033443">
    <property type="entry name" value="PROP1-like_PPR_dom"/>
</dbReference>
<name>W1P1X5_AMBTC</name>
<dbReference type="Pfam" id="PF13041">
    <property type="entry name" value="PPR_2"/>
    <property type="match status" value="1"/>
</dbReference>
<sequence>MLARHIVPRGIWVFGSVYFLETLETCFTAANSINGLLNGALRGFCNFSESSELPEWIKNPKVEPFVDYMDDDFVLPANGVKKVDWIDNLEKFDHKTISRVSSSEDTDKIGSLLENLRDSPEDLWRALDNCGVKVSETLVNKVLRRYNDDWISALNFFRWASKQVGFVNSTETYDMMVDILGKMKQFDKMWDIVEEMRKIGGLISLSTVSKMMRRLSGAGKWKDTIDVFYGIESLGLRKDTSSMNVVLDTLCKERNVERARDLFLVLGREIPPNAHTFNVLIHGWCKAKRLEEAEWTMREMKGYGFNPCVISYTSLVEAYCSLHDFQNVEALLNEMEAKGCPPSVVTYTVVMHAFGKAKETQEALRIYERMKKSGCTPDALFYNSLIFILGKAGRLRDARTIFEEMPNNGITPSLTTYNTLISVICEHSQEEEALEVLREMKESSCKPDIRTYTPLLKMFCKKGRMKVLEYLLHDMIRKDISLDLGTFSLLVHGLCRASKLDGACLFFEEMVIRGLVPKYNTFRILREELDRMNMRKEKERIEQLMNRAESQKQLGRHMRLQIGSHTQAG</sequence>
<protein>
    <recommendedName>
        <fullName evidence="5">PROP1-like PPR domain-containing protein</fullName>
    </recommendedName>
</protein>
<feature type="repeat" description="PPR" evidence="3">
    <location>
        <begin position="483"/>
        <end position="517"/>
    </location>
</feature>
<gene>
    <name evidence="6" type="ORF">AMTR_s00002p00271910</name>
</gene>
<feature type="repeat" description="PPR" evidence="3">
    <location>
        <begin position="169"/>
        <end position="203"/>
    </location>
</feature>
<dbReference type="KEGG" id="atr:18429656"/>
<dbReference type="EMBL" id="KI394767">
    <property type="protein sequence ID" value="ERN01571.1"/>
    <property type="molecule type" value="Genomic_DNA"/>
</dbReference>
<dbReference type="PANTHER" id="PTHR47938:SF45">
    <property type="entry name" value="PENTACOTRIPEPTIDE-REPEAT REGION OF PRORP DOMAIN-CONTAINING PROTEIN"/>
    <property type="match status" value="1"/>
</dbReference>
<keyword evidence="7" id="KW-1185">Reference proteome</keyword>
<dbReference type="Pfam" id="PF12854">
    <property type="entry name" value="PPR_1"/>
    <property type="match status" value="1"/>
</dbReference>
<keyword evidence="2" id="KW-0677">Repeat</keyword>
<comment type="similarity">
    <text evidence="1">Belongs to the PPR family. P subfamily.</text>
</comment>
<dbReference type="GO" id="GO:0005739">
    <property type="term" value="C:mitochondrion"/>
    <property type="evidence" value="ECO:0007669"/>
    <property type="project" value="EnsemblPlants"/>
</dbReference>
<dbReference type="PANTHER" id="PTHR47938">
    <property type="entry name" value="RESPIRATORY COMPLEX I CHAPERONE (CIA84), PUTATIVE (AFU_ORTHOLOGUE AFUA_2G06020)-RELATED"/>
    <property type="match status" value="1"/>
</dbReference>
<evidence type="ECO:0000259" key="5">
    <source>
        <dbReference type="Pfam" id="PF17177"/>
    </source>
</evidence>
<feature type="repeat" description="PPR" evidence="3">
    <location>
        <begin position="448"/>
        <end position="482"/>
    </location>
</feature>
<feature type="domain" description="PROP1-like PPR" evidence="5">
    <location>
        <begin position="356"/>
        <end position="465"/>
    </location>
</feature>
<evidence type="ECO:0000256" key="3">
    <source>
        <dbReference type="PROSITE-ProRule" id="PRU00708"/>
    </source>
</evidence>
<accession>W1P1X5</accession>
<organism evidence="6 7">
    <name type="scientific">Amborella trichopoda</name>
    <dbReference type="NCBI Taxonomy" id="13333"/>
    <lineage>
        <taxon>Eukaryota</taxon>
        <taxon>Viridiplantae</taxon>
        <taxon>Streptophyta</taxon>
        <taxon>Embryophyta</taxon>
        <taxon>Tracheophyta</taxon>
        <taxon>Spermatophyta</taxon>
        <taxon>Magnoliopsida</taxon>
        <taxon>Amborellales</taxon>
        <taxon>Amborellaceae</taxon>
        <taxon>Amborella</taxon>
    </lineage>
</organism>
<feature type="coiled-coil region" evidence="4">
    <location>
        <begin position="522"/>
        <end position="554"/>
    </location>
</feature>
<feature type="repeat" description="PPR" evidence="3">
    <location>
        <begin position="343"/>
        <end position="377"/>
    </location>
</feature>